<dbReference type="GO" id="GO:0006605">
    <property type="term" value="P:protein targeting"/>
    <property type="evidence" value="ECO:0007669"/>
    <property type="project" value="UniProtKB-UniRule"/>
</dbReference>
<feature type="binding site" evidence="15">
    <location>
        <position position="493"/>
    </location>
    <ligand>
        <name>ATP</name>
        <dbReference type="ChEBI" id="CHEBI:30616"/>
    </ligand>
</feature>
<dbReference type="Gene3D" id="1.10.3060.10">
    <property type="entry name" value="Helical scaffold and wing domains of SecA"/>
    <property type="match status" value="1"/>
</dbReference>
<keyword evidence="21" id="KW-1185">Reference proteome</keyword>
<protein>
    <recommendedName>
        <fullName evidence="15 16">Protein translocase subunit SecA</fullName>
        <ecNumber evidence="15">7.4.2.8</ecNumber>
    </recommendedName>
</protein>
<evidence type="ECO:0000256" key="3">
    <source>
        <dbReference type="ARBA" id="ARBA00022448"/>
    </source>
</evidence>
<dbReference type="GO" id="GO:0005524">
    <property type="term" value="F:ATP binding"/>
    <property type="evidence" value="ECO:0007669"/>
    <property type="project" value="UniProtKB-UniRule"/>
</dbReference>
<feature type="binding site" evidence="15">
    <location>
        <begin position="104"/>
        <end position="108"/>
    </location>
    <ligand>
        <name>ATP</name>
        <dbReference type="ChEBI" id="CHEBI:30616"/>
    </ligand>
</feature>
<dbReference type="FunFam" id="3.40.50.300:FF:000334">
    <property type="entry name" value="Protein translocase subunit SecA"/>
    <property type="match status" value="1"/>
</dbReference>
<dbReference type="PANTHER" id="PTHR30612:SF0">
    <property type="entry name" value="CHLOROPLAST PROTEIN-TRANSPORTING ATPASE"/>
    <property type="match status" value="1"/>
</dbReference>
<name>A0A975AV30_9THEO</name>
<dbReference type="SUPFAM" id="SSF81767">
    <property type="entry name" value="Pre-protein crosslinking domain of SecA"/>
    <property type="match status" value="1"/>
</dbReference>
<evidence type="ECO:0000256" key="6">
    <source>
        <dbReference type="ARBA" id="ARBA00022723"/>
    </source>
</evidence>
<dbReference type="PROSITE" id="PS01312">
    <property type="entry name" value="SECA"/>
    <property type="match status" value="1"/>
</dbReference>
<dbReference type="InterPro" id="IPR011116">
    <property type="entry name" value="SecA_Wing/Scaffold"/>
</dbReference>
<dbReference type="Gene3D" id="3.90.1440.10">
    <property type="entry name" value="SecA, preprotein cross-linking domain"/>
    <property type="match status" value="1"/>
</dbReference>
<feature type="coiled-coil region" evidence="17">
    <location>
        <begin position="529"/>
        <end position="556"/>
    </location>
</feature>
<evidence type="ECO:0000256" key="10">
    <source>
        <dbReference type="ARBA" id="ARBA00022927"/>
    </source>
</evidence>
<evidence type="ECO:0000256" key="2">
    <source>
        <dbReference type="ARBA" id="ARBA00007650"/>
    </source>
</evidence>
<evidence type="ECO:0000256" key="17">
    <source>
        <dbReference type="SAM" id="Coils"/>
    </source>
</evidence>
<feature type="domain" description="Helicase ATP-binding" evidence="18">
    <location>
        <begin position="88"/>
        <end position="226"/>
    </location>
</feature>
<dbReference type="Gene3D" id="3.40.50.300">
    <property type="entry name" value="P-loop containing nucleotide triphosphate hydrolases"/>
    <property type="match status" value="2"/>
</dbReference>
<keyword evidence="11 15" id="KW-1278">Translocase</keyword>
<dbReference type="SUPFAM" id="SSF81886">
    <property type="entry name" value="Helical scaffold and wing domains of SecA"/>
    <property type="match status" value="1"/>
</dbReference>
<feature type="binding site" evidence="15">
    <location>
        <position position="86"/>
    </location>
    <ligand>
        <name>ATP</name>
        <dbReference type="ChEBI" id="CHEBI:30616"/>
    </ligand>
</feature>
<dbReference type="InterPro" id="IPR027417">
    <property type="entry name" value="P-loop_NTPase"/>
</dbReference>
<dbReference type="InterPro" id="IPR011115">
    <property type="entry name" value="SecA_DEAD"/>
</dbReference>
<dbReference type="CDD" id="cd17928">
    <property type="entry name" value="DEXDc_SecA"/>
    <property type="match status" value="1"/>
</dbReference>
<dbReference type="Pfam" id="PF07516">
    <property type="entry name" value="SecA_SW"/>
    <property type="match status" value="1"/>
</dbReference>
<dbReference type="InterPro" id="IPR004027">
    <property type="entry name" value="SEC_C_motif"/>
</dbReference>
<evidence type="ECO:0000259" key="19">
    <source>
        <dbReference type="PROSITE" id="PS51196"/>
    </source>
</evidence>
<keyword evidence="10 15" id="KW-0653">Protein transport</keyword>
<dbReference type="FunFam" id="3.40.50.300:FF:000113">
    <property type="entry name" value="Preprotein translocase subunit SecA"/>
    <property type="match status" value="1"/>
</dbReference>
<proteinExistence type="inferred from homology"/>
<dbReference type="CDD" id="cd18803">
    <property type="entry name" value="SF2_C_secA"/>
    <property type="match status" value="1"/>
</dbReference>
<evidence type="ECO:0000256" key="4">
    <source>
        <dbReference type="ARBA" id="ARBA00022475"/>
    </source>
</evidence>
<dbReference type="GO" id="GO:0017038">
    <property type="term" value="P:protein import"/>
    <property type="evidence" value="ECO:0007669"/>
    <property type="project" value="InterPro"/>
</dbReference>
<dbReference type="GO" id="GO:0031522">
    <property type="term" value="C:cell envelope Sec protein transport complex"/>
    <property type="evidence" value="ECO:0007669"/>
    <property type="project" value="TreeGrafter"/>
</dbReference>
<dbReference type="GO" id="GO:0065002">
    <property type="term" value="P:intracellular protein transmembrane transport"/>
    <property type="evidence" value="ECO:0007669"/>
    <property type="project" value="UniProtKB-UniRule"/>
</dbReference>
<dbReference type="InterPro" id="IPR036670">
    <property type="entry name" value="SecA_X-link_sf"/>
</dbReference>
<keyword evidence="5 15" id="KW-0963">Cytoplasm</keyword>
<keyword evidence="12 15" id="KW-0811">Translocation</keyword>
<accession>A0A975AV30</accession>
<dbReference type="Pfam" id="PF07517">
    <property type="entry name" value="SecA_DEAD"/>
    <property type="match status" value="1"/>
</dbReference>
<evidence type="ECO:0000256" key="5">
    <source>
        <dbReference type="ARBA" id="ARBA00022490"/>
    </source>
</evidence>
<dbReference type="HAMAP" id="MF_01382">
    <property type="entry name" value="SecA"/>
    <property type="match status" value="1"/>
</dbReference>
<dbReference type="FunFam" id="3.90.1440.10:FF:000001">
    <property type="entry name" value="Preprotein translocase subunit SecA"/>
    <property type="match status" value="1"/>
</dbReference>
<dbReference type="Pfam" id="PF21090">
    <property type="entry name" value="P-loop_SecA"/>
    <property type="match status" value="1"/>
</dbReference>
<sequence>MFGILEKIFGNYSEKEVRRIEPIADEVLSYDEKMSKLTDDELRGKTEEFKKRIKEGETLDDILPEAFAAVREAAWRTLKMKHFKVQIIGGIVLHQGRIAEMKTGEGKTLVATLPAYLNALEGKGVHIVTVNDYLAKRDRDWMGRIYEFLGLSVGVILHDMDPAERKKAYGADITYGTNNEFGFDYLRDNMVIYREEMVQRHLNYAIVDEVDSILIDEARTPLIISGVGEKSTALYKQADTFVRTLKNEEDYTIDEKAHAVSLTEKGIGKAEKFFNLKNLADLDNMEISHHINQALKAHAIMKRDKDYVVKDGEVIIVDEFTGRLMFGRRYSEGLHQAIEAKEGVKVERESKTLATITFQNYFRMYDKLAGMTGTAQTEEQEFRAIYGLDVVVIPTNQEMIRIDAHDVIYKTEEAKFKAVVEDIVEHHKKGQPVLVGTITIEKSEKISNMLKRLGIKHQVLNAKYHEKEAEIIAQAGRKGAVTIATNMAGRGTDIILGGNPDFLAKKKMLEEGYSSEIIHEASGYGPIKNDEIRKARERFQELLAEIKKETEKEHDEVVKLGGLYIIGTERHESRRIDNQLRGRSGRQGDPGESKFYISLEDDLMRLFGSERIKNMMNSLGIEDDQPIEHGILTKQIEQAQKKVEGINFDVRKNVLQYDDVMNKQREIIYKERRKVLEGEDLRQYILDMVKSVIEKNVEIYTANSKYPEEWDIEGLLNHLYDMFLDKGSVVIDVGYDRLDKEALTDIIYEEAVKQYEKKEAQIGPQMREIERVVLLKVVDTKWMDHIDDMDQLRQGIGLRAYGQIDPVIEYKKIGFEMFEELINSIQEDTIKFLYHIEIGNDKMPQREQVAIPVAARQGSDDSVKKPVVKGKKVGRNDPCPCGSGKKYKKCCGANL</sequence>
<gene>
    <name evidence="15 20" type="primary">secA</name>
    <name evidence="20" type="ORF">ACETAC_09045</name>
</gene>
<comment type="subcellular location">
    <subcellularLocation>
        <location evidence="15">Cell membrane</location>
        <topology evidence="15">Peripheral membrane protein</topology>
        <orientation evidence="15">Cytoplasmic side</orientation>
    </subcellularLocation>
    <subcellularLocation>
        <location evidence="15">Cytoplasm</location>
    </subcellularLocation>
    <text evidence="15">Distribution is 50-50.</text>
</comment>
<dbReference type="GO" id="GO:0005886">
    <property type="term" value="C:plasma membrane"/>
    <property type="evidence" value="ECO:0007669"/>
    <property type="project" value="UniProtKB-SubCell"/>
</dbReference>
<keyword evidence="13 15" id="KW-0472">Membrane</keyword>
<dbReference type="SMART" id="SM00958">
    <property type="entry name" value="SecA_PP_bind"/>
    <property type="match status" value="1"/>
</dbReference>
<comment type="subunit">
    <text evidence="15">Monomer and homodimer. Part of the essential Sec protein translocation apparatus which comprises SecA, SecYEG and auxiliary proteins SecDF. Other proteins may also be involved.</text>
</comment>
<dbReference type="Pfam" id="PF02810">
    <property type="entry name" value="SEC-C"/>
    <property type="match status" value="1"/>
</dbReference>
<dbReference type="KEGG" id="aaut:ACETAC_09045"/>
<dbReference type="InterPro" id="IPR044722">
    <property type="entry name" value="SecA_SF2_C"/>
</dbReference>
<evidence type="ECO:0000256" key="15">
    <source>
        <dbReference type="HAMAP-Rule" id="MF_01382"/>
    </source>
</evidence>
<evidence type="ECO:0000256" key="7">
    <source>
        <dbReference type="ARBA" id="ARBA00022741"/>
    </source>
</evidence>
<reference evidence="20" key="1">
    <citation type="submission" date="2020-08" db="EMBL/GenBank/DDBJ databases">
        <title>Genomic insights into the carbon and energy metabolism of the first obligate autotrophic acetogenic bacterium Aceticella autotrophica gen. nov., sp. nov.</title>
        <authorList>
            <person name="Toshchakov S.V."/>
            <person name="Elcheninov A.G."/>
            <person name="Kublanov I.V."/>
            <person name="Frolov E.N."/>
            <person name="Lebedinsky A.V."/>
        </authorList>
    </citation>
    <scope>NUCLEOTIDE SEQUENCE</scope>
    <source>
        <strain evidence="20">3443-3Ac</strain>
    </source>
</reference>
<keyword evidence="4 15" id="KW-1003">Cell membrane</keyword>
<dbReference type="SUPFAM" id="SSF52540">
    <property type="entry name" value="P-loop containing nucleoside triphosphate hydrolases"/>
    <property type="match status" value="2"/>
</dbReference>
<dbReference type="SMART" id="SM00957">
    <property type="entry name" value="SecA_DEAD"/>
    <property type="match status" value="1"/>
</dbReference>
<dbReference type="InterPro" id="IPR036266">
    <property type="entry name" value="SecA_Wing/Scaffold_sf"/>
</dbReference>
<keyword evidence="17" id="KW-0175">Coiled coil</keyword>
<dbReference type="GO" id="GO:0005829">
    <property type="term" value="C:cytosol"/>
    <property type="evidence" value="ECO:0007669"/>
    <property type="project" value="TreeGrafter"/>
</dbReference>
<dbReference type="FunFam" id="1.10.3060.10:FF:000002">
    <property type="entry name" value="Preprotein translocase subunit SecA"/>
    <property type="match status" value="1"/>
</dbReference>
<dbReference type="PANTHER" id="PTHR30612">
    <property type="entry name" value="SECA INNER MEMBRANE COMPONENT OF SEC PROTEIN SECRETION SYSTEM"/>
    <property type="match status" value="1"/>
</dbReference>
<dbReference type="GO" id="GO:0046872">
    <property type="term" value="F:metal ion binding"/>
    <property type="evidence" value="ECO:0007669"/>
    <property type="project" value="UniProtKB-KW"/>
</dbReference>
<dbReference type="PROSITE" id="PS51196">
    <property type="entry name" value="SECA_MOTOR_DEAD"/>
    <property type="match status" value="1"/>
</dbReference>
<comment type="function">
    <text evidence="15">Part of the Sec protein translocase complex. Interacts with the SecYEG preprotein conducting channel. Has a central role in coupling the hydrolysis of ATP to the transfer of proteins into and across the cell membrane, serving as an ATP-driven molecular motor driving the stepwise translocation of polypeptide chains across the membrane.</text>
</comment>
<dbReference type="Pfam" id="PF01043">
    <property type="entry name" value="SecA_PP_bind"/>
    <property type="match status" value="1"/>
</dbReference>
<evidence type="ECO:0000256" key="11">
    <source>
        <dbReference type="ARBA" id="ARBA00022967"/>
    </source>
</evidence>
<dbReference type="GO" id="GO:0008564">
    <property type="term" value="F:protein-exporting ATPase activity"/>
    <property type="evidence" value="ECO:0007669"/>
    <property type="project" value="UniProtKB-EC"/>
</dbReference>
<evidence type="ECO:0000313" key="20">
    <source>
        <dbReference type="EMBL" id="QSZ27001.1"/>
    </source>
</evidence>
<evidence type="ECO:0000256" key="13">
    <source>
        <dbReference type="ARBA" id="ARBA00023136"/>
    </source>
</evidence>
<evidence type="ECO:0000256" key="1">
    <source>
        <dbReference type="ARBA" id="ARBA00001947"/>
    </source>
</evidence>
<comment type="cofactor">
    <cofactor evidence="1">
        <name>Zn(2+)</name>
        <dbReference type="ChEBI" id="CHEBI:29105"/>
    </cofactor>
</comment>
<keyword evidence="3 15" id="KW-0813">Transport</keyword>
<dbReference type="PROSITE" id="PS51192">
    <property type="entry name" value="HELICASE_ATP_BIND_1"/>
    <property type="match status" value="1"/>
</dbReference>
<keyword evidence="9 15" id="KW-0067">ATP-binding</keyword>
<dbReference type="InterPro" id="IPR011130">
    <property type="entry name" value="SecA_preprotein_X-link_dom"/>
</dbReference>
<feature type="domain" description="SecA family profile" evidence="19">
    <location>
        <begin position="2"/>
        <end position="628"/>
    </location>
</feature>
<keyword evidence="8" id="KW-0862">Zinc</keyword>
<dbReference type="InterPro" id="IPR014018">
    <property type="entry name" value="SecA_motor_DEAD"/>
</dbReference>
<keyword evidence="6" id="KW-0479">Metal-binding</keyword>
<dbReference type="EMBL" id="CP060096">
    <property type="protein sequence ID" value="QSZ27001.1"/>
    <property type="molecule type" value="Genomic_DNA"/>
</dbReference>
<evidence type="ECO:0000256" key="16">
    <source>
        <dbReference type="RuleBase" id="RU003874"/>
    </source>
</evidence>
<evidence type="ECO:0000313" key="21">
    <source>
        <dbReference type="Proteomes" id="UP000671913"/>
    </source>
</evidence>
<keyword evidence="7 15" id="KW-0547">Nucleotide-binding</keyword>
<dbReference type="Proteomes" id="UP000671913">
    <property type="component" value="Chromosome"/>
</dbReference>
<dbReference type="InterPro" id="IPR000185">
    <property type="entry name" value="SecA"/>
</dbReference>
<evidence type="ECO:0000256" key="9">
    <source>
        <dbReference type="ARBA" id="ARBA00022840"/>
    </source>
</evidence>
<dbReference type="InterPro" id="IPR014001">
    <property type="entry name" value="Helicase_ATP-bd"/>
</dbReference>
<evidence type="ECO:0000256" key="12">
    <source>
        <dbReference type="ARBA" id="ARBA00023010"/>
    </source>
</evidence>
<dbReference type="NCBIfam" id="NF009538">
    <property type="entry name" value="PRK12904.1"/>
    <property type="match status" value="1"/>
</dbReference>
<organism evidence="20 21">
    <name type="scientific">Aceticella autotrophica</name>
    <dbReference type="NCBI Taxonomy" id="2755338"/>
    <lineage>
        <taxon>Bacteria</taxon>
        <taxon>Bacillati</taxon>
        <taxon>Bacillota</taxon>
        <taxon>Clostridia</taxon>
        <taxon>Thermoanaerobacterales</taxon>
        <taxon>Thermoanaerobacteraceae</taxon>
        <taxon>Aceticella</taxon>
    </lineage>
</organism>
<dbReference type="AlphaFoldDB" id="A0A975AV30"/>
<comment type="similarity">
    <text evidence="2 15 16">Belongs to the SecA family.</text>
</comment>
<evidence type="ECO:0000259" key="18">
    <source>
        <dbReference type="PROSITE" id="PS51192"/>
    </source>
</evidence>
<dbReference type="EC" id="7.4.2.8" evidence="15"/>
<dbReference type="NCBIfam" id="TIGR00963">
    <property type="entry name" value="secA"/>
    <property type="match status" value="1"/>
</dbReference>
<comment type="catalytic activity">
    <reaction evidence="14 15">
        <text>ATP + H2O + cellular proteinSide 1 = ADP + phosphate + cellular proteinSide 2.</text>
        <dbReference type="EC" id="7.4.2.8"/>
    </reaction>
</comment>
<dbReference type="InterPro" id="IPR020937">
    <property type="entry name" value="SecA_CS"/>
</dbReference>
<dbReference type="RefSeq" id="WP_284679694.1">
    <property type="nucleotide sequence ID" value="NZ_CP060096.1"/>
</dbReference>
<dbReference type="GO" id="GO:0043952">
    <property type="term" value="P:protein transport by the Sec complex"/>
    <property type="evidence" value="ECO:0007669"/>
    <property type="project" value="UniProtKB-ARBA"/>
</dbReference>
<evidence type="ECO:0000256" key="14">
    <source>
        <dbReference type="ARBA" id="ARBA00034006"/>
    </source>
</evidence>
<evidence type="ECO:0000256" key="8">
    <source>
        <dbReference type="ARBA" id="ARBA00022833"/>
    </source>
</evidence>
<dbReference type="PRINTS" id="PR00906">
    <property type="entry name" value="SECA"/>
</dbReference>